<dbReference type="InterPro" id="IPR036942">
    <property type="entry name" value="Beta-barrel_TonB_sf"/>
</dbReference>
<dbReference type="CDD" id="cd01347">
    <property type="entry name" value="ligand_gated_channel"/>
    <property type="match status" value="1"/>
</dbReference>
<feature type="domain" description="TonB-dependent receptor plug" evidence="13">
    <location>
        <begin position="44"/>
        <end position="156"/>
    </location>
</feature>
<evidence type="ECO:0000259" key="12">
    <source>
        <dbReference type="Pfam" id="PF00593"/>
    </source>
</evidence>
<dbReference type="SUPFAM" id="SSF56935">
    <property type="entry name" value="Porins"/>
    <property type="match status" value="1"/>
</dbReference>
<dbReference type="GO" id="GO:0044718">
    <property type="term" value="P:siderophore transmembrane transport"/>
    <property type="evidence" value="ECO:0007669"/>
    <property type="project" value="TreeGrafter"/>
</dbReference>
<name>A0A1H0HNC4_9RHOB</name>
<evidence type="ECO:0000256" key="7">
    <source>
        <dbReference type="ARBA" id="ARBA00023136"/>
    </source>
</evidence>
<dbReference type="Gene3D" id="2.40.170.20">
    <property type="entry name" value="TonB-dependent receptor, beta-barrel domain"/>
    <property type="match status" value="1"/>
</dbReference>
<organism evidence="14 15">
    <name type="scientific">Lutimaribacter pacificus</name>
    <dbReference type="NCBI Taxonomy" id="391948"/>
    <lineage>
        <taxon>Bacteria</taxon>
        <taxon>Pseudomonadati</taxon>
        <taxon>Pseudomonadota</taxon>
        <taxon>Alphaproteobacteria</taxon>
        <taxon>Rhodobacterales</taxon>
        <taxon>Roseobacteraceae</taxon>
        <taxon>Lutimaribacter</taxon>
    </lineage>
</organism>
<evidence type="ECO:0000256" key="3">
    <source>
        <dbReference type="ARBA" id="ARBA00022448"/>
    </source>
</evidence>
<keyword evidence="6 10" id="KW-0798">TonB box</keyword>
<keyword evidence="5 9" id="KW-0812">Transmembrane</keyword>
<evidence type="ECO:0000256" key="4">
    <source>
        <dbReference type="ARBA" id="ARBA00022452"/>
    </source>
</evidence>
<dbReference type="AlphaFoldDB" id="A0A1H0HNC4"/>
<keyword evidence="3 9" id="KW-0813">Transport</keyword>
<dbReference type="Proteomes" id="UP000324252">
    <property type="component" value="Unassembled WGS sequence"/>
</dbReference>
<keyword evidence="4 9" id="KW-1134">Transmembrane beta strand</keyword>
<dbReference type="InterPro" id="IPR037066">
    <property type="entry name" value="Plug_dom_sf"/>
</dbReference>
<evidence type="ECO:0000256" key="8">
    <source>
        <dbReference type="ARBA" id="ARBA00023237"/>
    </source>
</evidence>
<dbReference type="PANTHER" id="PTHR30069">
    <property type="entry name" value="TONB-DEPENDENT OUTER MEMBRANE RECEPTOR"/>
    <property type="match status" value="1"/>
</dbReference>
<keyword evidence="8 9" id="KW-0998">Cell outer membrane</keyword>
<dbReference type="InterPro" id="IPR039426">
    <property type="entry name" value="TonB-dep_rcpt-like"/>
</dbReference>
<keyword evidence="14" id="KW-0675">Receptor</keyword>
<keyword evidence="7 9" id="KW-0472">Membrane</keyword>
<protein>
    <submittedName>
        <fullName evidence="14">Hemoglobin/transferrin/lactoferrin receptor protein</fullName>
    </submittedName>
</protein>
<dbReference type="PANTHER" id="PTHR30069:SF41">
    <property type="entry name" value="HEME_HEMOPEXIN UTILIZATION PROTEIN C"/>
    <property type="match status" value="1"/>
</dbReference>
<feature type="chain" id="PRO_5015064596" evidence="11">
    <location>
        <begin position="24"/>
        <end position="661"/>
    </location>
</feature>
<gene>
    <name evidence="14" type="ORF">SAMN05444142_104358</name>
</gene>
<comment type="similarity">
    <text evidence="2 9 10">Belongs to the TonB-dependent receptor family.</text>
</comment>
<feature type="domain" description="TonB-dependent receptor-like beta-barrel" evidence="12">
    <location>
        <begin position="254"/>
        <end position="634"/>
    </location>
</feature>
<dbReference type="InterPro" id="IPR012910">
    <property type="entry name" value="Plug_dom"/>
</dbReference>
<evidence type="ECO:0000313" key="15">
    <source>
        <dbReference type="Proteomes" id="UP000324252"/>
    </source>
</evidence>
<comment type="subcellular location">
    <subcellularLocation>
        <location evidence="1 9">Cell outer membrane</location>
        <topology evidence="1 9">Multi-pass membrane protein</topology>
    </subcellularLocation>
</comment>
<dbReference type="PROSITE" id="PS52016">
    <property type="entry name" value="TONB_DEPENDENT_REC_3"/>
    <property type="match status" value="1"/>
</dbReference>
<proteinExistence type="inferred from homology"/>
<dbReference type="Gene3D" id="2.170.130.10">
    <property type="entry name" value="TonB-dependent receptor, plug domain"/>
    <property type="match status" value="1"/>
</dbReference>
<evidence type="ECO:0000256" key="11">
    <source>
        <dbReference type="SAM" id="SignalP"/>
    </source>
</evidence>
<evidence type="ECO:0000256" key="2">
    <source>
        <dbReference type="ARBA" id="ARBA00009810"/>
    </source>
</evidence>
<dbReference type="Pfam" id="PF07715">
    <property type="entry name" value="Plug"/>
    <property type="match status" value="1"/>
</dbReference>
<keyword evidence="15" id="KW-1185">Reference proteome</keyword>
<feature type="signal peptide" evidence="11">
    <location>
        <begin position="1"/>
        <end position="23"/>
    </location>
</feature>
<evidence type="ECO:0000256" key="1">
    <source>
        <dbReference type="ARBA" id="ARBA00004571"/>
    </source>
</evidence>
<accession>A0A1H0HNC4</accession>
<dbReference type="RefSeq" id="WP_317511401.1">
    <property type="nucleotide sequence ID" value="NZ_FNIO01000004.1"/>
</dbReference>
<evidence type="ECO:0000259" key="13">
    <source>
        <dbReference type="Pfam" id="PF07715"/>
    </source>
</evidence>
<evidence type="ECO:0000256" key="5">
    <source>
        <dbReference type="ARBA" id="ARBA00022692"/>
    </source>
</evidence>
<keyword evidence="11" id="KW-0732">Signal</keyword>
<evidence type="ECO:0000256" key="10">
    <source>
        <dbReference type="RuleBase" id="RU003357"/>
    </source>
</evidence>
<dbReference type="Pfam" id="PF00593">
    <property type="entry name" value="TonB_dep_Rec_b-barrel"/>
    <property type="match status" value="1"/>
</dbReference>
<evidence type="ECO:0000313" key="14">
    <source>
        <dbReference type="EMBL" id="SHK33557.1"/>
    </source>
</evidence>
<dbReference type="GO" id="GO:0015344">
    <property type="term" value="F:siderophore uptake transmembrane transporter activity"/>
    <property type="evidence" value="ECO:0007669"/>
    <property type="project" value="TreeGrafter"/>
</dbReference>
<dbReference type="GO" id="GO:0009279">
    <property type="term" value="C:cell outer membrane"/>
    <property type="evidence" value="ECO:0007669"/>
    <property type="project" value="UniProtKB-SubCell"/>
</dbReference>
<dbReference type="EMBL" id="FQZZ01000004">
    <property type="protein sequence ID" value="SHK33557.1"/>
    <property type="molecule type" value="Genomic_DNA"/>
</dbReference>
<reference evidence="14 15" key="1">
    <citation type="submission" date="2016-11" db="EMBL/GenBank/DDBJ databases">
        <authorList>
            <person name="Varghese N."/>
            <person name="Submissions S."/>
        </authorList>
    </citation>
    <scope>NUCLEOTIDE SEQUENCE [LARGE SCALE GENOMIC DNA]</scope>
    <source>
        <strain evidence="14 15">DSM 29620</strain>
    </source>
</reference>
<evidence type="ECO:0000256" key="6">
    <source>
        <dbReference type="ARBA" id="ARBA00023077"/>
    </source>
</evidence>
<dbReference type="InterPro" id="IPR000531">
    <property type="entry name" value="Beta-barrel_TonB"/>
</dbReference>
<evidence type="ECO:0000256" key="9">
    <source>
        <dbReference type="PROSITE-ProRule" id="PRU01360"/>
    </source>
</evidence>
<sequence>MNHSVKTALMMSAALLWAMPVAAQEAITELDEVVLGESKREVKTDIATSETTVDQEEIEDRQASTIAELADSVPGVTLVNGQTPQGSGINIRGFGATGTYGSDQKVLIQVDDADVGAEELYRIGTQLYTDPSLYKRVDVIRGMAGTFEYGSGAIGGMVRLETKDASDFTGGLPGVRLRQTLQFSSNGDGITSSTIMAWQPTADFEVLGNYTYSTQDTQTDGSGNAIGNSAFSLPSWQLKVRKTFGEGDHSLSFSLTDTSSDDKDVPYDTFVTTGGSFGNVDRQIRSRTATLGYNYNPLDNDMIDLDVILSYADQKIDQSYVPGSSPLEGTPTFPFLQPLVDADHRYETTKLTMKNTARFQTGLMGHNLRTGIELKHKERLDASSAPGGTDKRLALFIVDDITIGDRLTLTPALRYERQKVGNDAVSYSNNALMGGVSAFYKLDGGFAVFGSAAFAENLPIIDDLDNPTYMTQSEKARTFELGLSYDRFDTFTSGDTLSFKVTAYKTQLWDVTSYTTSTATPIGDADLEGVELEAAYSLSSGFYMDLNANIQRGTYSTPAPGGDWSGIPADQLRVTFGKKWQDELDLSWEVVANREMTRSTTPSPSNVVHNLRATYRPQHGLLEGTELRLGIENLFDKDYTPHLATRVAPGRNVKFTLAKTF</sequence>